<dbReference type="Proteomes" id="UP000261080">
    <property type="component" value="Unassembled WGS sequence"/>
</dbReference>
<comment type="subcellular location">
    <subcellularLocation>
        <location evidence="1">Membrane</location>
        <topology evidence="1">Multi-pass membrane protein</topology>
    </subcellularLocation>
</comment>
<dbReference type="RefSeq" id="WP_024731731.1">
    <property type="nucleotide sequence ID" value="NZ_CALBAT010000027.1"/>
</dbReference>
<dbReference type="AlphaFoldDB" id="A0A3E3K2N7"/>
<feature type="transmembrane region" description="Helical" evidence="5">
    <location>
        <begin position="55"/>
        <end position="78"/>
    </location>
</feature>
<evidence type="ECO:0000256" key="5">
    <source>
        <dbReference type="SAM" id="Phobius"/>
    </source>
</evidence>
<feature type="transmembrane region" description="Helical" evidence="5">
    <location>
        <begin position="212"/>
        <end position="235"/>
    </location>
</feature>
<feature type="transmembrane region" description="Helical" evidence="5">
    <location>
        <begin position="130"/>
        <end position="155"/>
    </location>
</feature>
<dbReference type="Pfam" id="PF12698">
    <property type="entry name" value="ABC2_membrane_3"/>
    <property type="match status" value="1"/>
</dbReference>
<dbReference type="InterPro" id="IPR013525">
    <property type="entry name" value="ABC2_TM"/>
</dbReference>
<keyword evidence="3 5" id="KW-1133">Transmembrane helix</keyword>
<evidence type="ECO:0000313" key="7">
    <source>
        <dbReference type="EMBL" id="RGE87828.1"/>
    </source>
</evidence>
<dbReference type="EMBL" id="QVLX01000003">
    <property type="protein sequence ID" value="RGE87828.1"/>
    <property type="molecule type" value="Genomic_DNA"/>
</dbReference>
<sequence>MKTIHLRKLNAIMEVKSRTLFSKNLIIMPAFSLVFTWLLKMIYTNMYPDLDFGSYALSIGLLMNTSMTGIYCVAASLAEEKEKHTLRTLMTSSVNGLEFFIGSLLPALLLLMIVNVLCVFLAGVSFTPGGWIGFLFVTAVSSLISCITGMIFGIFAPNQMTAGTLTTPLLLVLMLIPMLSQMNDTLDTISGYLFTGVLYEALGNLNKGQPPITMKGTLVLILEALISALLFLILYRKNGFESN</sequence>
<evidence type="ECO:0000256" key="1">
    <source>
        <dbReference type="ARBA" id="ARBA00004141"/>
    </source>
</evidence>
<organism evidence="7 8">
    <name type="scientific">Sellimonas intestinalis</name>
    <dbReference type="NCBI Taxonomy" id="1653434"/>
    <lineage>
        <taxon>Bacteria</taxon>
        <taxon>Bacillati</taxon>
        <taxon>Bacillota</taxon>
        <taxon>Clostridia</taxon>
        <taxon>Lachnospirales</taxon>
        <taxon>Lachnospiraceae</taxon>
        <taxon>Sellimonas</taxon>
    </lineage>
</organism>
<proteinExistence type="predicted"/>
<evidence type="ECO:0000313" key="8">
    <source>
        <dbReference type="Proteomes" id="UP000261080"/>
    </source>
</evidence>
<gene>
    <name evidence="7" type="ORF">DW016_06850</name>
</gene>
<feature type="transmembrane region" description="Helical" evidence="5">
    <location>
        <begin position="162"/>
        <end position="180"/>
    </location>
</feature>
<feature type="transmembrane region" description="Helical" evidence="5">
    <location>
        <begin position="99"/>
        <end position="124"/>
    </location>
</feature>
<name>A0A3E3K2N7_9FIRM</name>
<dbReference type="GO" id="GO:0016020">
    <property type="term" value="C:membrane"/>
    <property type="evidence" value="ECO:0007669"/>
    <property type="project" value="UniProtKB-SubCell"/>
</dbReference>
<comment type="caution">
    <text evidence="7">The sequence shown here is derived from an EMBL/GenBank/DDBJ whole genome shotgun (WGS) entry which is preliminary data.</text>
</comment>
<evidence type="ECO:0000259" key="6">
    <source>
        <dbReference type="Pfam" id="PF12698"/>
    </source>
</evidence>
<keyword evidence="2 5" id="KW-0812">Transmembrane</keyword>
<evidence type="ECO:0000256" key="4">
    <source>
        <dbReference type="ARBA" id="ARBA00023136"/>
    </source>
</evidence>
<feature type="domain" description="ABC-2 type transporter transmembrane" evidence="6">
    <location>
        <begin position="47"/>
        <end position="232"/>
    </location>
</feature>
<protein>
    <recommendedName>
        <fullName evidence="6">ABC-2 type transporter transmembrane domain-containing protein</fullName>
    </recommendedName>
</protein>
<accession>A0A3E3K2N7</accession>
<dbReference type="OrthoDB" id="3182222at2"/>
<keyword evidence="8" id="KW-1185">Reference proteome</keyword>
<evidence type="ECO:0000256" key="3">
    <source>
        <dbReference type="ARBA" id="ARBA00022989"/>
    </source>
</evidence>
<reference evidence="7 8" key="1">
    <citation type="submission" date="2018-08" db="EMBL/GenBank/DDBJ databases">
        <title>A genome reference for cultivated species of the human gut microbiota.</title>
        <authorList>
            <person name="Zou Y."/>
            <person name="Xue W."/>
            <person name="Luo G."/>
        </authorList>
    </citation>
    <scope>NUCLEOTIDE SEQUENCE [LARGE SCALE GENOMIC DNA]</scope>
    <source>
        <strain evidence="7 8">AF37-2AT</strain>
    </source>
</reference>
<evidence type="ECO:0000256" key="2">
    <source>
        <dbReference type="ARBA" id="ARBA00022692"/>
    </source>
</evidence>
<dbReference type="GO" id="GO:0140359">
    <property type="term" value="F:ABC-type transporter activity"/>
    <property type="evidence" value="ECO:0007669"/>
    <property type="project" value="InterPro"/>
</dbReference>
<keyword evidence="4 5" id="KW-0472">Membrane</keyword>
<feature type="transmembrane region" description="Helical" evidence="5">
    <location>
        <begin position="21"/>
        <end position="43"/>
    </location>
</feature>